<proteinExistence type="predicted"/>
<name>A0A0B7AP04_9EUPU</name>
<reference evidence="1" key="1">
    <citation type="submission" date="2014-12" db="EMBL/GenBank/DDBJ databases">
        <title>Insight into the proteome of Arion vulgaris.</title>
        <authorList>
            <person name="Aradska J."/>
            <person name="Bulat T."/>
            <person name="Smidak R."/>
            <person name="Sarate P."/>
            <person name="Gangsoo J."/>
            <person name="Sialana F."/>
            <person name="Bilban M."/>
            <person name="Lubec G."/>
        </authorList>
    </citation>
    <scope>NUCLEOTIDE SEQUENCE</scope>
    <source>
        <tissue evidence="1">Skin</tissue>
    </source>
</reference>
<protein>
    <submittedName>
        <fullName evidence="1">Uncharacterized protein</fullName>
    </submittedName>
</protein>
<dbReference type="AlphaFoldDB" id="A0A0B7AP04"/>
<dbReference type="EMBL" id="HACG01035693">
    <property type="protein sequence ID" value="CEK82558.1"/>
    <property type="molecule type" value="Transcribed_RNA"/>
</dbReference>
<organism evidence="1">
    <name type="scientific">Arion vulgaris</name>
    <dbReference type="NCBI Taxonomy" id="1028688"/>
    <lineage>
        <taxon>Eukaryota</taxon>
        <taxon>Metazoa</taxon>
        <taxon>Spiralia</taxon>
        <taxon>Lophotrochozoa</taxon>
        <taxon>Mollusca</taxon>
        <taxon>Gastropoda</taxon>
        <taxon>Heterobranchia</taxon>
        <taxon>Euthyneura</taxon>
        <taxon>Panpulmonata</taxon>
        <taxon>Eupulmonata</taxon>
        <taxon>Stylommatophora</taxon>
        <taxon>Helicina</taxon>
        <taxon>Arionoidea</taxon>
        <taxon>Arionidae</taxon>
        <taxon>Arion</taxon>
    </lineage>
</organism>
<sequence length="91" mass="10406">MREYQLMVYICGTDQRNAISVCLSTQNTKRLWAQSYTRLSTVRKGIGIPTSCTLVPRNVKGQVLHTLRESWSMFLYIVAYLTDDWEGAGTI</sequence>
<accession>A0A0B7AP04</accession>
<gene>
    <name evidence="1" type="primary">ORF132271</name>
</gene>
<evidence type="ECO:0000313" key="1">
    <source>
        <dbReference type="EMBL" id="CEK82558.1"/>
    </source>
</evidence>